<protein>
    <recommendedName>
        <fullName evidence="6">Exosome complex protein</fullName>
    </recommendedName>
</protein>
<dbReference type="STRING" id="1858805.M5G8I1"/>
<dbReference type="GO" id="GO:0010468">
    <property type="term" value="P:regulation of gene expression"/>
    <property type="evidence" value="ECO:0007669"/>
    <property type="project" value="TreeGrafter"/>
</dbReference>
<dbReference type="PANTHER" id="PTHR15341">
    <property type="entry name" value="SUN-COR STEROID HORMONE RECEPTOR CO-REPRESSOR"/>
    <property type="match status" value="1"/>
</dbReference>
<reference evidence="8 9" key="1">
    <citation type="journal article" date="2012" name="Science">
        <title>The Paleozoic origin of enzymatic lignin decomposition reconstructed from 31 fungal genomes.</title>
        <authorList>
            <person name="Floudas D."/>
            <person name="Binder M."/>
            <person name="Riley R."/>
            <person name="Barry K."/>
            <person name="Blanchette R.A."/>
            <person name="Henrissat B."/>
            <person name="Martinez A.T."/>
            <person name="Otillar R."/>
            <person name="Spatafora J.W."/>
            <person name="Yadav J.S."/>
            <person name="Aerts A."/>
            <person name="Benoit I."/>
            <person name="Boyd A."/>
            <person name="Carlson A."/>
            <person name="Copeland A."/>
            <person name="Coutinho P.M."/>
            <person name="de Vries R.P."/>
            <person name="Ferreira P."/>
            <person name="Findley K."/>
            <person name="Foster B."/>
            <person name="Gaskell J."/>
            <person name="Glotzer D."/>
            <person name="Gorecki P."/>
            <person name="Heitman J."/>
            <person name="Hesse C."/>
            <person name="Hori C."/>
            <person name="Igarashi K."/>
            <person name="Jurgens J.A."/>
            <person name="Kallen N."/>
            <person name="Kersten P."/>
            <person name="Kohler A."/>
            <person name="Kuees U."/>
            <person name="Kumar T.K.A."/>
            <person name="Kuo A."/>
            <person name="LaButti K."/>
            <person name="Larrondo L.F."/>
            <person name="Lindquist E."/>
            <person name="Ling A."/>
            <person name="Lombard V."/>
            <person name="Lucas S."/>
            <person name="Lundell T."/>
            <person name="Martin R."/>
            <person name="McLaughlin D.J."/>
            <person name="Morgenstern I."/>
            <person name="Morin E."/>
            <person name="Murat C."/>
            <person name="Nagy L.G."/>
            <person name="Nolan M."/>
            <person name="Ohm R.A."/>
            <person name="Patyshakuliyeva A."/>
            <person name="Rokas A."/>
            <person name="Ruiz-Duenas F.J."/>
            <person name="Sabat G."/>
            <person name="Salamov A."/>
            <person name="Samejima M."/>
            <person name="Schmutz J."/>
            <person name="Slot J.C."/>
            <person name="St John F."/>
            <person name="Stenlid J."/>
            <person name="Sun H."/>
            <person name="Sun S."/>
            <person name="Syed K."/>
            <person name="Tsang A."/>
            <person name="Wiebenga A."/>
            <person name="Young D."/>
            <person name="Pisabarro A."/>
            <person name="Eastwood D.C."/>
            <person name="Martin F."/>
            <person name="Cullen D."/>
            <person name="Grigoriev I.V."/>
            <person name="Hibbett D.S."/>
        </authorList>
    </citation>
    <scope>NUCLEOTIDE SEQUENCE [LARGE SCALE GENOMIC DNA]</scope>
    <source>
        <strain evidence="8 9">DJM-731 SS1</strain>
    </source>
</reference>
<evidence type="ECO:0000256" key="4">
    <source>
        <dbReference type="ARBA" id="ARBA00022884"/>
    </source>
</evidence>
<comment type="subcellular location">
    <subcellularLocation>
        <location evidence="1 6">Nucleus</location>
    </subcellularLocation>
</comment>
<dbReference type="GO" id="GO:0003677">
    <property type="term" value="F:DNA binding"/>
    <property type="evidence" value="ECO:0007669"/>
    <property type="project" value="TreeGrafter"/>
</dbReference>
<keyword evidence="3 6" id="KW-0698">rRNA processing</keyword>
<dbReference type="Pfam" id="PF04000">
    <property type="entry name" value="Sas10_Utp3"/>
    <property type="match status" value="1"/>
</dbReference>
<feature type="compositionally biased region" description="Basic residues" evidence="7">
    <location>
        <begin position="224"/>
        <end position="233"/>
    </location>
</feature>
<dbReference type="GO" id="GO:0000178">
    <property type="term" value="C:exosome (RNase complex)"/>
    <property type="evidence" value="ECO:0007669"/>
    <property type="project" value="TreeGrafter"/>
</dbReference>
<organism evidence="8 9">
    <name type="scientific">Dacryopinax primogenitus (strain DJM 731)</name>
    <name type="common">Brown rot fungus</name>
    <dbReference type="NCBI Taxonomy" id="1858805"/>
    <lineage>
        <taxon>Eukaryota</taxon>
        <taxon>Fungi</taxon>
        <taxon>Dikarya</taxon>
        <taxon>Basidiomycota</taxon>
        <taxon>Agaricomycotina</taxon>
        <taxon>Dacrymycetes</taxon>
        <taxon>Dacrymycetales</taxon>
        <taxon>Dacrymycetaceae</taxon>
        <taxon>Dacryopinax</taxon>
    </lineage>
</organism>
<keyword evidence="5 6" id="KW-0539">Nucleus</keyword>
<keyword evidence="9" id="KW-1185">Reference proteome</keyword>
<dbReference type="PANTHER" id="PTHR15341:SF3">
    <property type="entry name" value="NUCLEAR NUCLEIC ACID-BINDING PROTEIN C1D"/>
    <property type="match status" value="1"/>
</dbReference>
<dbReference type="HOGENOM" id="CLU_064339_2_1_1"/>
<feature type="region of interest" description="Disordered" evidence="7">
    <location>
        <begin position="141"/>
        <end position="233"/>
    </location>
</feature>
<comment type="function">
    <text evidence="6">Required for exosome-dependent processing of pre-rRNA and small nucleolar RNA (snRNA) precursors. Involved in processing of 35S pre-rRNA at the A0, A1 and A2 sites.</text>
</comment>
<evidence type="ECO:0000313" key="8">
    <source>
        <dbReference type="EMBL" id="EJU00073.1"/>
    </source>
</evidence>
<accession>M5G8I1</accession>
<evidence type="ECO:0000256" key="5">
    <source>
        <dbReference type="ARBA" id="ARBA00023242"/>
    </source>
</evidence>
<dbReference type="GO" id="GO:0000460">
    <property type="term" value="P:maturation of 5.8S rRNA"/>
    <property type="evidence" value="ECO:0007669"/>
    <property type="project" value="TreeGrafter"/>
</dbReference>
<evidence type="ECO:0000256" key="2">
    <source>
        <dbReference type="ARBA" id="ARBA00009154"/>
    </source>
</evidence>
<dbReference type="GeneID" id="63688359"/>
<evidence type="ECO:0000256" key="1">
    <source>
        <dbReference type="ARBA" id="ARBA00004123"/>
    </source>
</evidence>
<dbReference type="OrthoDB" id="1421013at2759"/>
<feature type="compositionally biased region" description="Acidic residues" evidence="7">
    <location>
        <begin position="153"/>
        <end position="164"/>
    </location>
</feature>
<dbReference type="InterPro" id="IPR011082">
    <property type="entry name" value="Exosome-assoc_fac/DNA_repair"/>
</dbReference>
<gene>
    <name evidence="8" type="ORF">DACRYDRAFT_23587</name>
</gene>
<feature type="compositionally biased region" description="Basic and acidic residues" evidence="7">
    <location>
        <begin position="165"/>
        <end position="182"/>
    </location>
</feature>
<comment type="similarity">
    <text evidence="2 6">Belongs to the C1D family.</text>
</comment>
<dbReference type="GO" id="GO:0005730">
    <property type="term" value="C:nucleolus"/>
    <property type="evidence" value="ECO:0007669"/>
    <property type="project" value="TreeGrafter"/>
</dbReference>
<dbReference type="GO" id="GO:0003723">
    <property type="term" value="F:RNA binding"/>
    <property type="evidence" value="ECO:0007669"/>
    <property type="project" value="UniProtKB-UniRule"/>
</dbReference>
<keyword evidence="4 6" id="KW-0694">RNA-binding</keyword>
<name>M5G8I1_DACPD</name>
<dbReference type="Proteomes" id="UP000030653">
    <property type="component" value="Unassembled WGS sequence"/>
</dbReference>
<evidence type="ECO:0000256" key="7">
    <source>
        <dbReference type="SAM" id="MobiDB-lite"/>
    </source>
</evidence>
<evidence type="ECO:0000256" key="6">
    <source>
        <dbReference type="RuleBase" id="RU368003"/>
    </source>
</evidence>
<dbReference type="EMBL" id="JH795868">
    <property type="protein sequence ID" value="EJU00073.1"/>
    <property type="molecule type" value="Genomic_DNA"/>
</dbReference>
<evidence type="ECO:0000256" key="3">
    <source>
        <dbReference type="ARBA" id="ARBA00022552"/>
    </source>
</evidence>
<proteinExistence type="inferred from homology"/>
<sequence length="233" mass="26044">MFAPLLELPLADTLQQLDNLHSAKLEVSLAYAIHDLLWMYLKIKGVDANGHPVVQELTRLKAYFKKIQDAENQPAEQRKLAVDKDAAARFINHALSAARKLQDADEEAKTTNEPYEAMDVVNPNVFTNAGKTTMLKWASKESKKLDQVGQGSEDGEESDLEMFNDDAKGNDENEGEVKEFPGRSHKSMPVRGEPSEGKIKVKRGRQDPLAGYDVGMPSSDQPPKKKKKKKRQD</sequence>
<dbReference type="InterPro" id="IPR007146">
    <property type="entry name" value="Sas10/Utp3/C1D"/>
</dbReference>
<dbReference type="RefSeq" id="XP_040626970.1">
    <property type="nucleotide sequence ID" value="XM_040773297.1"/>
</dbReference>
<dbReference type="AlphaFoldDB" id="M5G8I1"/>
<evidence type="ECO:0000313" key="9">
    <source>
        <dbReference type="Proteomes" id="UP000030653"/>
    </source>
</evidence>